<protein>
    <submittedName>
        <fullName evidence="1">Uncharacterized protein</fullName>
    </submittedName>
</protein>
<reference evidence="1 2" key="1">
    <citation type="journal article" date="2022" name="New Phytol.">
        <title>Ecological generalism drives hyperdiversity of secondary metabolite gene clusters in xylarialean endophytes.</title>
        <authorList>
            <person name="Franco M.E.E."/>
            <person name="Wisecaver J.H."/>
            <person name="Arnold A.E."/>
            <person name="Ju Y.M."/>
            <person name="Slot J.C."/>
            <person name="Ahrendt S."/>
            <person name="Moore L.P."/>
            <person name="Eastman K.E."/>
            <person name="Scott K."/>
            <person name="Konkel Z."/>
            <person name="Mondo S.J."/>
            <person name="Kuo A."/>
            <person name="Hayes R.D."/>
            <person name="Haridas S."/>
            <person name="Andreopoulos B."/>
            <person name="Riley R."/>
            <person name="LaButti K."/>
            <person name="Pangilinan J."/>
            <person name="Lipzen A."/>
            <person name="Amirebrahimi M."/>
            <person name="Yan J."/>
            <person name="Adam C."/>
            <person name="Keymanesh K."/>
            <person name="Ng V."/>
            <person name="Louie K."/>
            <person name="Northen T."/>
            <person name="Drula E."/>
            <person name="Henrissat B."/>
            <person name="Hsieh H.M."/>
            <person name="Youens-Clark K."/>
            <person name="Lutzoni F."/>
            <person name="Miadlikowska J."/>
            <person name="Eastwood D.C."/>
            <person name="Hamelin R.C."/>
            <person name="Grigoriev I.V."/>
            <person name="U'Ren J.M."/>
        </authorList>
    </citation>
    <scope>NUCLEOTIDE SEQUENCE [LARGE SCALE GENOMIC DNA]</scope>
    <source>
        <strain evidence="1 2">CBS 119005</strain>
    </source>
</reference>
<evidence type="ECO:0000313" key="1">
    <source>
        <dbReference type="EMBL" id="KAI4861057.1"/>
    </source>
</evidence>
<dbReference type="EMBL" id="MU393563">
    <property type="protein sequence ID" value="KAI4861057.1"/>
    <property type="molecule type" value="Genomic_DNA"/>
</dbReference>
<accession>A0ACB9YPC0</accession>
<gene>
    <name evidence="1" type="ORF">F4820DRAFT_434844</name>
</gene>
<comment type="caution">
    <text evidence="1">The sequence shown here is derived from an EMBL/GenBank/DDBJ whole genome shotgun (WGS) entry which is preliminary data.</text>
</comment>
<sequence>MRGPSCLAMLAVFAILVPPCDLHPLPGLPALLSKKHETDEHCKAPNSAGEPPEFLLGLFPSNCAIRDRVVVVGRRRAYISTLGTARMSHVAWGYIGPYWNSPNCH</sequence>
<name>A0ACB9YPC0_9PEZI</name>
<dbReference type="Proteomes" id="UP001497700">
    <property type="component" value="Unassembled WGS sequence"/>
</dbReference>
<proteinExistence type="predicted"/>
<keyword evidence="2" id="KW-1185">Reference proteome</keyword>
<evidence type="ECO:0000313" key="2">
    <source>
        <dbReference type="Proteomes" id="UP001497700"/>
    </source>
</evidence>
<organism evidence="1 2">
    <name type="scientific">Hypoxylon rubiginosum</name>
    <dbReference type="NCBI Taxonomy" id="110542"/>
    <lineage>
        <taxon>Eukaryota</taxon>
        <taxon>Fungi</taxon>
        <taxon>Dikarya</taxon>
        <taxon>Ascomycota</taxon>
        <taxon>Pezizomycotina</taxon>
        <taxon>Sordariomycetes</taxon>
        <taxon>Xylariomycetidae</taxon>
        <taxon>Xylariales</taxon>
        <taxon>Hypoxylaceae</taxon>
        <taxon>Hypoxylon</taxon>
    </lineage>
</organism>